<keyword evidence="4" id="KW-1185">Reference proteome</keyword>
<keyword evidence="2" id="KW-0472">Membrane</keyword>
<name>A0A1R2BW98_9CILI</name>
<feature type="region of interest" description="Disordered" evidence="1">
    <location>
        <begin position="150"/>
        <end position="181"/>
    </location>
</feature>
<feature type="transmembrane region" description="Helical" evidence="2">
    <location>
        <begin position="41"/>
        <end position="62"/>
    </location>
</feature>
<keyword evidence="2" id="KW-0812">Transmembrane</keyword>
<protein>
    <recommendedName>
        <fullName evidence="5">MARVEL domain-containing protein</fullName>
    </recommendedName>
</protein>
<evidence type="ECO:0000313" key="3">
    <source>
        <dbReference type="EMBL" id="OMJ81093.1"/>
    </source>
</evidence>
<comment type="caution">
    <text evidence="3">The sequence shown here is derived from an EMBL/GenBank/DDBJ whole genome shotgun (WGS) entry which is preliminary data.</text>
</comment>
<keyword evidence="2" id="KW-1133">Transmembrane helix</keyword>
<evidence type="ECO:0000256" key="1">
    <source>
        <dbReference type="SAM" id="MobiDB-lite"/>
    </source>
</evidence>
<dbReference type="Proteomes" id="UP000187209">
    <property type="component" value="Unassembled WGS sequence"/>
</dbReference>
<reference evidence="3 4" key="1">
    <citation type="submission" date="2016-11" db="EMBL/GenBank/DDBJ databases">
        <title>The macronuclear genome of Stentor coeruleus: a giant cell with tiny introns.</title>
        <authorList>
            <person name="Slabodnick M."/>
            <person name="Ruby J.G."/>
            <person name="Reiff S.B."/>
            <person name="Swart E.C."/>
            <person name="Gosai S."/>
            <person name="Prabakaran S."/>
            <person name="Witkowska E."/>
            <person name="Larue G.E."/>
            <person name="Fisher S."/>
            <person name="Freeman R.M."/>
            <person name="Gunawardena J."/>
            <person name="Chu W."/>
            <person name="Stover N.A."/>
            <person name="Gregory B.D."/>
            <person name="Nowacki M."/>
            <person name="Derisi J."/>
            <person name="Roy S.W."/>
            <person name="Marshall W.F."/>
            <person name="Sood P."/>
        </authorList>
    </citation>
    <scope>NUCLEOTIDE SEQUENCE [LARGE SCALE GENOMIC DNA]</scope>
    <source>
        <strain evidence="3">WM001</strain>
    </source>
</reference>
<evidence type="ECO:0008006" key="5">
    <source>
        <dbReference type="Google" id="ProtNLM"/>
    </source>
</evidence>
<evidence type="ECO:0000313" key="4">
    <source>
        <dbReference type="Proteomes" id="UP000187209"/>
    </source>
</evidence>
<dbReference type="OrthoDB" id="323533at2759"/>
<gene>
    <name evidence="3" type="ORF">SteCoe_18505</name>
</gene>
<evidence type="ECO:0000256" key="2">
    <source>
        <dbReference type="SAM" id="Phobius"/>
    </source>
</evidence>
<feature type="transmembrane region" description="Helical" evidence="2">
    <location>
        <begin position="74"/>
        <end position="98"/>
    </location>
</feature>
<sequence length="181" mass="20170">MQKAISQSCTSFCCYLGFIIAIGVILNGSDKNCENPIREWLIVWIVVSSAGWIVMTIERILGASENANKQVLKILRSVIGIWGTFSISWMIVGSIWLYNDDICKDHFYDMWALTLAILIISYIGIGCCLFACCCAMILLCVKGKPIFKKKEEKPQAEVPNSNPAVARKRSLTPSEDPENVV</sequence>
<feature type="transmembrane region" description="Helical" evidence="2">
    <location>
        <begin position="12"/>
        <end position="29"/>
    </location>
</feature>
<proteinExistence type="predicted"/>
<accession>A0A1R2BW98</accession>
<organism evidence="3 4">
    <name type="scientific">Stentor coeruleus</name>
    <dbReference type="NCBI Taxonomy" id="5963"/>
    <lineage>
        <taxon>Eukaryota</taxon>
        <taxon>Sar</taxon>
        <taxon>Alveolata</taxon>
        <taxon>Ciliophora</taxon>
        <taxon>Postciliodesmatophora</taxon>
        <taxon>Heterotrichea</taxon>
        <taxon>Heterotrichida</taxon>
        <taxon>Stentoridae</taxon>
        <taxon>Stentor</taxon>
    </lineage>
</organism>
<dbReference type="EMBL" id="MPUH01000394">
    <property type="protein sequence ID" value="OMJ81093.1"/>
    <property type="molecule type" value="Genomic_DNA"/>
</dbReference>
<dbReference type="AlphaFoldDB" id="A0A1R2BW98"/>
<feature type="transmembrane region" description="Helical" evidence="2">
    <location>
        <begin position="110"/>
        <end position="141"/>
    </location>
</feature>